<dbReference type="PANTHER" id="PTHR22745:SF0">
    <property type="entry name" value="PROTHYMOSIN ALPHA"/>
    <property type="match status" value="1"/>
</dbReference>
<comment type="subcellular location">
    <subcellularLocation>
        <location evidence="1">Nucleus</location>
    </subcellularLocation>
</comment>
<gene>
    <name evidence="5" type="ORF">GSONMT00069526001</name>
</gene>
<dbReference type="AlphaFoldDB" id="A0A060W951"/>
<dbReference type="GO" id="GO:0045944">
    <property type="term" value="P:positive regulation of transcription by RNA polymerase II"/>
    <property type="evidence" value="ECO:0007669"/>
    <property type="project" value="TreeGrafter"/>
</dbReference>
<evidence type="ECO:0000313" key="5">
    <source>
        <dbReference type="EMBL" id="CDQ63652.1"/>
    </source>
</evidence>
<evidence type="ECO:0000256" key="4">
    <source>
        <dbReference type="SAM" id="MobiDB-lite"/>
    </source>
</evidence>
<reference evidence="5 6" key="1">
    <citation type="journal article" date="2014" name="Nat. Commun.">
        <title>The rainbow trout genome provides novel insights into evolution after whole-genome duplication in vertebrates.</title>
        <authorList>
            <person name="Berthelot C."/>
            <person name="Brunet F."/>
            <person name="Chalopin D."/>
            <person name="Juanchich A."/>
            <person name="Bernard M."/>
            <person name="Noel B."/>
            <person name="Bento P."/>
            <person name="Da Silva C."/>
            <person name="Labadie K."/>
            <person name="Alberti A."/>
            <person name="Aury J.M."/>
            <person name="Louis A."/>
            <person name="Dehais P."/>
            <person name="Bardou P."/>
            <person name="Montfort J."/>
            <person name="Klopp C."/>
            <person name="Cabau C."/>
            <person name="Gaspin C."/>
            <person name="Thorgaard G.H."/>
            <person name="Boussaha M."/>
            <person name="Quillet E."/>
            <person name="Guyomard R."/>
            <person name="Galiana D."/>
            <person name="Bobe J."/>
            <person name="Volff J.N."/>
            <person name="Genet C."/>
            <person name="Wincker P."/>
            <person name="Jaillon O."/>
            <person name="Roest Crollius H."/>
            <person name="Guiguen Y."/>
        </authorList>
    </citation>
    <scope>NUCLEOTIDE SEQUENCE [LARGE SCALE GENOMIC DNA]</scope>
</reference>
<evidence type="ECO:0000256" key="1">
    <source>
        <dbReference type="ARBA" id="ARBA00004123"/>
    </source>
</evidence>
<evidence type="ECO:0000313" key="6">
    <source>
        <dbReference type="Proteomes" id="UP000193380"/>
    </source>
</evidence>
<dbReference type="Pfam" id="PF03247">
    <property type="entry name" value="Prothymosin"/>
    <property type="match status" value="1"/>
</dbReference>
<name>A0A060W951_ONCMY</name>
<dbReference type="PaxDb" id="8022-A0A060W951"/>
<proteinExistence type="inferred from homology"/>
<feature type="compositionally biased region" description="Basic and acidic residues" evidence="4">
    <location>
        <begin position="14"/>
        <end position="33"/>
    </location>
</feature>
<evidence type="ECO:0000256" key="2">
    <source>
        <dbReference type="ARBA" id="ARBA00008032"/>
    </source>
</evidence>
<dbReference type="GO" id="GO:0042393">
    <property type="term" value="F:histone binding"/>
    <property type="evidence" value="ECO:0007669"/>
    <property type="project" value="TreeGrafter"/>
</dbReference>
<dbReference type="GO" id="GO:0005634">
    <property type="term" value="C:nucleus"/>
    <property type="evidence" value="ECO:0007669"/>
    <property type="project" value="UniProtKB-SubCell"/>
</dbReference>
<dbReference type="PANTHER" id="PTHR22745">
    <property type="entry name" value="PROTHYMOSIN ALPHA"/>
    <property type="match status" value="1"/>
</dbReference>
<accession>A0A060W951</accession>
<sequence length="112" mass="12110">MADTAVDTTTTPEISEKELKERKGEVEEKDNGSRDAPANSNGTHTNGAEKKTNCADGSEETPEGEEEEEDGEGLDAAKDAEEAVMRLTTLQTRATGSVTPIFNCFIVLFFPR</sequence>
<feature type="compositionally biased region" description="Polar residues" evidence="4">
    <location>
        <begin position="1"/>
        <end position="13"/>
    </location>
</feature>
<evidence type="ECO:0000256" key="3">
    <source>
        <dbReference type="ARBA" id="ARBA00023242"/>
    </source>
</evidence>
<comment type="similarity">
    <text evidence="2">Belongs to the pro/parathymosin family.</text>
</comment>
<evidence type="ECO:0008006" key="7">
    <source>
        <dbReference type="Google" id="ProtNLM"/>
    </source>
</evidence>
<organism evidence="5 6">
    <name type="scientific">Oncorhynchus mykiss</name>
    <name type="common">Rainbow trout</name>
    <name type="synonym">Salmo gairdneri</name>
    <dbReference type="NCBI Taxonomy" id="8022"/>
    <lineage>
        <taxon>Eukaryota</taxon>
        <taxon>Metazoa</taxon>
        <taxon>Chordata</taxon>
        <taxon>Craniata</taxon>
        <taxon>Vertebrata</taxon>
        <taxon>Euteleostomi</taxon>
        <taxon>Actinopterygii</taxon>
        <taxon>Neopterygii</taxon>
        <taxon>Teleostei</taxon>
        <taxon>Protacanthopterygii</taxon>
        <taxon>Salmoniformes</taxon>
        <taxon>Salmonidae</taxon>
        <taxon>Salmoninae</taxon>
        <taxon>Oncorhynchus</taxon>
    </lineage>
</organism>
<keyword evidence="3" id="KW-0539">Nucleus</keyword>
<protein>
    <recommendedName>
        <fullName evidence="7">Prothymosin alpha</fullName>
    </recommendedName>
</protein>
<dbReference type="Proteomes" id="UP000193380">
    <property type="component" value="Chromosome 10"/>
</dbReference>
<dbReference type="InterPro" id="IPR004931">
    <property type="entry name" value="Pro/parathymosin"/>
</dbReference>
<dbReference type="GO" id="GO:0043066">
    <property type="term" value="P:negative regulation of apoptotic process"/>
    <property type="evidence" value="ECO:0007669"/>
    <property type="project" value="TreeGrafter"/>
</dbReference>
<dbReference type="EMBL" id="FR904446">
    <property type="protein sequence ID" value="CDQ63652.1"/>
    <property type="molecule type" value="Genomic_DNA"/>
</dbReference>
<feature type="region of interest" description="Disordered" evidence="4">
    <location>
        <begin position="1"/>
        <end position="79"/>
    </location>
</feature>
<feature type="compositionally biased region" description="Acidic residues" evidence="4">
    <location>
        <begin position="57"/>
        <end position="73"/>
    </location>
</feature>